<feature type="binding site" evidence="6">
    <location>
        <position position="87"/>
    </location>
    <ligand>
        <name>Fe cation</name>
        <dbReference type="ChEBI" id="CHEBI:24875"/>
        <note>catalytic</note>
    </ligand>
</feature>
<evidence type="ECO:0000256" key="4">
    <source>
        <dbReference type="ARBA" id="ARBA00023002"/>
    </source>
</evidence>
<dbReference type="RefSeq" id="WP_078976970.1">
    <property type="nucleotide sequence ID" value="NZ_MWQN01000001.1"/>
</dbReference>
<name>A0A1T3P176_9ACTN</name>
<comment type="caution">
    <text evidence="7">The sequence shown here is derived from an EMBL/GenBank/DDBJ whole genome shotgun (WGS) entry which is preliminary data.</text>
</comment>
<evidence type="ECO:0000256" key="5">
    <source>
        <dbReference type="ARBA" id="ARBA00023004"/>
    </source>
</evidence>
<dbReference type="Pfam" id="PF05995">
    <property type="entry name" value="CDO_I"/>
    <property type="match status" value="1"/>
</dbReference>
<evidence type="ECO:0000256" key="6">
    <source>
        <dbReference type="PIRSR" id="PIRSR610300-51"/>
    </source>
</evidence>
<dbReference type="SUPFAM" id="SSF51182">
    <property type="entry name" value="RmlC-like cupins"/>
    <property type="match status" value="1"/>
</dbReference>
<dbReference type="EMBL" id="MWQN01000001">
    <property type="protein sequence ID" value="OPC82705.1"/>
    <property type="molecule type" value="Genomic_DNA"/>
</dbReference>
<dbReference type="OrthoDB" id="4217976at2"/>
<gene>
    <name evidence="7" type="ORF">B4N89_18715</name>
</gene>
<dbReference type="Proteomes" id="UP000190037">
    <property type="component" value="Unassembled WGS sequence"/>
</dbReference>
<reference evidence="7 8" key="1">
    <citation type="submission" date="2017-03" db="EMBL/GenBank/DDBJ databases">
        <title>Draft genome sequence of Streptomyces scabrisporus NF3, endophyte isolated from Amphipterygium adstringens.</title>
        <authorList>
            <person name="Vazquez M."/>
            <person name="Ceapa C.D."/>
            <person name="Rodriguez Luna D."/>
            <person name="Sanchez Esquivel S."/>
        </authorList>
    </citation>
    <scope>NUCLEOTIDE SEQUENCE [LARGE SCALE GENOMIC DNA]</scope>
    <source>
        <strain evidence="7 8">NF3</strain>
    </source>
</reference>
<dbReference type="STRING" id="159449.B4N89_18715"/>
<feature type="binding site" evidence="6">
    <location>
        <position position="85"/>
    </location>
    <ligand>
        <name>Fe cation</name>
        <dbReference type="ChEBI" id="CHEBI:24875"/>
        <note>catalytic</note>
    </ligand>
</feature>
<evidence type="ECO:0000313" key="7">
    <source>
        <dbReference type="EMBL" id="OPC82705.1"/>
    </source>
</evidence>
<evidence type="ECO:0008006" key="9">
    <source>
        <dbReference type="Google" id="ProtNLM"/>
    </source>
</evidence>
<evidence type="ECO:0000256" key="1">
    <source>
        <dbReference type="ARBA" id="ARBA00006622"/>
    </source>
</evidence>
<dbReference type="InterPro" id="IPR011051">
    <property type="entry name" value="RmlC_Cupin_sf"/>
</dbReference>
<protein>
    <recommendedName>
        <fullName evidence="9">Cysteine dioxygenase</fullName>
    </recommendedName>
</protein>
<organism evidence="7 8">
    <name type="scientific">Embleya scabrispora</name>
    <dbReference type="NCBI Taxonomy" id="159449"/>
    <lineage>
        <taxon>Bacteria</taxon>
        <taxon>Bacillati</taxon>
        <taxon>Actinomycetota</taxon>
        <taxon>Actinomycetes</taxon>
        <taxon>Kitasatosporales</taxon>
        <taxon>Streptomycetaceae</taxon>
        <taxon>Embleya</taxon>
    </lineage>
</organism>
<evidence type="ECO:0000256" key="3">
    <source>
        <dbReference type="ARBA" id="ARBA00022964"/>
    </source>
</evidence>
<dbReference type="PANTHER" id="PTHR12918">
    <property type="entry name" value="CYSTEINE DIOXYGENASE"/>
    <property type="match status" value="1"/>
</dbReference>
<dbReference type="InterPro" id="IPR010300">
    <property type="entry name" value="CDO_1"/>
</dbReference>
<keyword evidence="4" id="KW-0560">Oxidoreductase</keyword>
<comment type="similarity">
    <text evidence="1">Belongs to the cysteine dioxygenase family.</text>
</comment>
<accession>A0A1T3P176</accession>
<keyword evidence="8" id="KW-1185">Reference proteome</keyword>
<dbReference type="AlphaFoldDB" id="A0A1T3P176"/>
<dbReference type="GO" id="GO:0016702">
    <property type="term" value="F:oxidoreductase activity, acting on single donors with incorporation of molecular oxygen, incorporation of two atoms of oxygen"/>
    <property type="evidence" value="ECO:0007669"/>
    <property type="project" value="InterPro"/>
</dbReference>
<proteinExistence type="inferred from homology"/>
<dbReference type="eggNOG" id="COG1917">
    <property type="taxonomic scope" value="Bacteria"/>
</dbReference>
<keyword evidence="3" id="KW-0223">Dioxygenase</keyword>
<dbReference type="InterPro" id="IPR014710">
    <property type="entry name" value="RmlC-like_jellyroll"/>
</dbReference>
<feature type="binding site" evidence="6">
    <location>
        <position position="135"/>
    </location>
    <ligand>
        <name>Fe cation</name>
        <dbReference type="ChEBI" id="CHEBI:24875"/>
        <note>catalytic</note>
    </ligand>
</feature>
<evidence type="ECO:0000256" key="2">
    <source>
        <dbReference type="ARBA" id="ARBA00022723"/>
    </source>
</evidence>
<dbReference type="GO" id="GO:0008198">
    <property type="term" value="F:ferrous iron binding"/>
    <property type="evidence" value="ECO:0007669"/>
    <property type="project" value="TreeGrafter"/>
</dbReference>
<evidence type="ECO:0000313" key="8">
    <source>
        <dbReference type="Proteomes" id="UP000190037"/>
    </source>
</evidence>
<dbReference type="CDD" id="cd10548">
    <property type="entry name" value="cupin_CDO"/>
    <property type="match status" value="1"/>
</dbReference>
<dbReference type="Gene3D" id="2.60.120.10">
    <property type="entry name" value="Jelly Rolls"/>
    <property type="match status" value="1"/>
</dbReference>
<dbReference type="PANTHER" id="PTHR12918:SF1">
    <property type="entry name" value="CYSTEINE DIOXYGENASE TYPE 1"/>
    <property type="match status" value="1"/>
</dbReference>
<keyword evidence="5 6" id="KW-0408">Iron</keyword>
<keyword evidence="2 6" id="KW-0479">Metal-binding</keyword>
<sequence length="187" mass="20088">MSSDITVAGDPLAAPAVLALPVAPPVRPAVARLAALARQHAGLVAAELDQVRYDPITRWYKRLAATEDLEVWLLSWLPGQGTGLHDHGGSSGVFTVVSGELHERSLVVTPLRRAGARERVLAPGATRVFGPTYVHEVTNMGTEPAVSVHVYSPRLASMNLYDAGEDIARPSFAPLRRVGVERSGEQW</sequence>